<dbReference type="InterPro" id="IPR058346">
    <property type="entry name" value="DUF8033"/>
</dbReference>
<dbReference type="GeneID" id="55412498"/>
<dbReference type="KEGG" id="vg:55412498"/>
<protein>
    <recommendedName>
        <fullName evidence="1">DUF8033 domain-containing protein</fullName>
    </recommendedName>
</protein>
<evidence type="ECO:0000313" key="2">
    <source>
        <dbReference type="EMBL" id="BAQ94176.1"/>
    </source>
</evidence>
<dbReference type="EMBL" id="AP013542">
    <property type="protein sequence ID" value="BAQ94176.1"/>
    <property type="molecule type" value="Genomic_DNA"/>
</dbReference>
<name>A0A6S4PID3_9CAUD</name>
<accession>A0A6S4PID3</accession>
<sequence>MKVKNMISRKGNAVANQFIIDDDNGNTFFQSYKSIIAKVNFDGVFLDKTFWDYSATTAKYRREFLNEGVEDTRNKIKCGLYKLVDLNTETTTWDKENPNCWRS</sequence>
<reference evidence="2 3" key="1">
    <citation type="journal article" date="2013" name="PLoS Genet.">
        <title>Expanding the Marine Virosphere Using Metagenomics.</title>
        <authorList>
            <person name="Mizuno C.M."/>
            <person name="Rodriguez-Valera F."/>
            <person name="Kimes N.E."/>
            <person name="Ghai R."/>
        </authorList>
    </citation>
    <scope>NUCLEOTIDE SEQUENCE [LARGE SCALE GENOMIC DNA]</scope>
    <source>
        <strain evidence="2">UvMED-CGR-U-MedDCM-OCT-S35-C6</strain>
    </source>
</reference>
<dbReference type="RefSeq" id="YP_010761268.1">
    <property type="nucleotide sequence ID" value="NC_047702.1"/>
</dbReference>
<dbReference type="Pfam" id="PF26096">
    <property type="entry name" value="DUF8033"/>
    <property type="match status" value="1"/>
</dbReference>
<evidence type="ECO:0000259" key="1">
    <source>
        <dbReference type="Pfam" id="PF26096"/>
    </source>
</evidence>
<feature type="domain" description="DUF8033" evidence="1">
    <location>
        <begin position="1"/>
        <end position="72"/>
    </location>
</feature>
<proteinExistence type="predicted"/>
<keyword evidence="3" id="KW-1185">Reference proteome</keyword>
<organism evidence="2 3">
    <name type="scientific">uncultured phage_MedDCM-OCT-S35-C6</name>
    <dbReference type="NCBI Taxonomy" id="2741075"/>
    <lineage>
        <taxon>Viruses</taxon>
        <taxon>Duplodnaviria</taxon>
        <taxon>Heunggongvirae</taxon>
        <taxon>Uroviricota</taxon>
        <taxon>Caudoviricetes</taxon>
        <taxon>Autographivirales</taxon>
        <taxon>Pelagivirus</taxon>
        <taxon>Pelagivirus S35C6</taxon>
    </lineage>
</organism>
<evidence type="ECO:0000313" key="3">
    <source>
        <dbReference type="Proteomes" id="UP000504827"/>
    </source>
</evidence>
<dbReference type="Proteomes" id="UP000504827">
    <property type="component" value="Segment"/>
</dbReference>